<keyword evidence="2" id="KW-1185">Reference proteome</keyword>
<reference evidence="1 2" key="1">
    <citation type="submission" date="2020-02" db="EMBL/GenBank/DDBJ databases">
        <title>Draft genome sequence of Haematococcus lacustris strain NIES-144.</title>
        <authorList>
            <person name="Morimoto D."/>
            <person name="Nakagawa S."/>
            <person name="Yoshida T."/>
            <person name="Sawayama S."/>
        </authorList>
    </citation>
    <scope>NUCLEOTIDE SEQUENCE [LARGE SCALE GENOMIC DNA]</scope>
    <source>
        <strain evidence="1 2">NIES-144</strain>
    </source>
</reference>
<dbReference type="GO" id="GO:0008081">
    <property type="term" value="F:phosphoric diester hydrolase activity"/>
    <property type="evidence" value="ECO:0007669"/>
    <property type="project" value="InterPro"/>
</dbReference>
<organism evidence="1 2">
    <name type="scientific">Haematococcus lacustris</name>
    <name type="common">Green alga</name>
    <name type="synonym">Haematococcus pluvialis</name>
    <dbReference type="NCBI Taxonomy" id="44745"/>
    <lineage>
        <taxon>Eukaryota</taxon>
        <taxon>Viridiplantae</taxon>
        <taxon>Chlorophyta</taxon>
        <taxon>core chlorophytes</taxon>
        <taxon>Chlorophyceae</taxon>
        <taxon>CS clade</taxon>
        <taxon>Chlamydomonadales</taxon>
        <taxon>Haematococcaceae</taxon>
        <taxon>Haematococcus</taxon>
    </lineage>
</organism>
<dbReference type="Pfam" id="PF16670">
    <property type="entry name" value="PI-PLC-C1"/>
    <property type="match status" value="1"/>
</dbReference>
<dbReference type="EMBL" id="BLLF01001084">
    <property type="protein sequence ID" value="GFH17017.1"/>
    <property type="molecule type" value="Genomic_DNA"/>
</dbReference>
<evidence type="ECO:0000313" key="2">
    <source>
        <dbReference type="Proteomes" id="UP000485058"/>
    </source>
</evidence>
<dbReference type="Proteomes" id="UP000485058">
    <property type="component" value="Unassembled WGS sequence"/>
</dbReference>
<sequence>MEVGRYMRRAGPKLALMSRASPNTTGLVGPEELLTPGWKVMHLPDFEFQSSCPTLTACLAEIRAWSEGHPQHDPVFVRLEFKPICSLRLVAQ</sequence>
<comment type="caution">
    <text evidence="1">The sequence shown here is derived from an EMBL/GenBank/DDBJ whole genome shotgun (WGS) entry which is preliminary data.</text>
</comment>
<dbReference type="AlphaFoldDB" id="A0A699Z348"/>
<accession>A0A699Z348</accession>
<protein>
    <submittedName>
        <fullName evidence="1">Uncharacterized protein</fullName>
    </submittedName>
</protein>
<name>A0A699Z348_HAELA</name>
<dbReference type="InterPro" id="IPR017946">
    <property type="entry name" value="PLC-like_Pdiesterase_TIM-brl"/>
</dbReference>
<proteinExistence type="predicted"/>
<dbReference type="InterPro" id="IPR032075">
    <property type="entry name" value="PI-PLC-C1"/>
</dbReference>
<dbReference type="GO" id="GO:0006629">
    <property type="term" value="P:lipid metabolic process"/>
    <property type="evidence" value="ECO:0007669"/>
    <property type="project" value="InterPro"/>
</dbReference>
<dbReference type="Gene3D" id="3.20.20.190">
    <property type="entry name" value="Phosphatidylinositol (PI) phosphodiesterase"/>
    <property type="match status" value="1"/>
</dbReference>
<gene>
    <name evidence="1" type="ORF">HaLaN_13550</name>
</gene>
<evidence type="ECO:0000313" key="1">
    <source>
        <dbReference type="EMBL" id="GFH17017.1"/>
    </source>
</evidence>